<dbReference type="Pfam" id="PF01070">
    <property type="entry name" value="FMN_dh"/>
    <property type="match status" value="1"/>
</dbReference>
<gene>
    <name evidence="7" type="ORF">UFOPK2342_01181</name>
</gene>
<evidence type="ECO:0000256" key="4">
    <source>
        <dbReference type="ARBA" id="ARBA00023002"/>
    </source>
</evidence>
<keyword evidence="4" id="KW-0560">Oxidoreductase</keyword>
<dbReference type="CDD" id="cd02809">
    <property type="entry name" value="alpha_hydroxyacid_oxid_FMN"/>
    <property type="match status" value="1"/>
</dbReference>
<feature type="domain" description="FMN hydroxy acid dehydrogenase" evidence="6">
    <location>
        <begin position="27"/>
        <end position="404"/>
    </location>
</feature>
<dbReference type="FunFam" id="3.20.20.70:FF:000029">
    <property type="entry name" value="L-lactate dehydrogenase"/>
    <property type="match status" value="1"/>
</dbReference>
<sequence length="405" mass="44672">MQRNFPTINHFRSFLHLPKISFNRRAKRLKKALTIWDLRSLAKRRTPRGPFDYVDGSAESEASLSRARDGFSSIEFHPSVLRDVSTASTVTTSLDHTFDLPFGFAPTGFTRMMHSAGEVAVAQVAAQFNIPYVLSTLGTTSIEDVVSGAPKGTNWFQLYMLKDMARNLETIDRAKAVGVDTLVLTVDVPVSGLRLRDARNGLTIPPSLTFRSLIDFAKKPRWLADYLTTPPLEFAAMSSWNGTVAEMLDTLFNPSVTFEDLEWIRERWGGSLVIKGIQNAQDARRCVDQGVDAVILSNHGGRQLDRAVTPLSQLRSVVEEIDGKAEVHIDTGITHGGDIAAALALGADFVWVGRSYLYGLMAGGQDGVTRAVEILTQELVRTMKLLGVTSIAELDTRHIKMLHSD</sequence>
<dbReference type="PROSITE" id="PS00557">
    <property type="entry name" value="FMN_HYDROXY_ACID_DH_1"/>
    <property type="match status" value="1"/>
</dbReference>
<evidence type="ECO:0000256" key="1">
    <source>
        <dbReference type="ARBA" id="ARBA00001917"/>
    </source>
</evidence>
<evidence type="ECO:0000313" key="7">
    <source>
        <dbReference type="EMBL" id="CAB4681376.1"/>
    </source>
</evidence>
<dbReference type="InterPro" id="IPR013785">
    <property type="entry name" value="Aldolase_TIM"/>
</dbReference>
<proteinExistence type="inferred from homology"/>
<dbReference type="InterPro" id="IPR037396">
    <property type="entry name" value="FMN_HAD"/>
</dbReference>
<evidence type="ECO:0000259" key="6">
    <source>
        <dbReference type="PROSITE" id="PS51349"/>
    </source>
</evidence>
<comment type="similarity">
    <text evidence="5">Belongs to the FMN-dependent alpha-hydroxy acid dehydrogenase family.</text>
</comment>
<dbReference type="EMBL" id="CAEZXB010000025">
    <property type="protein sequence ID" value="CAB4681376.1"/>
    <property type="molecule type" value="Genomic_DNA"/>
</dbReference>
<dbReference type="Gene3D" id="3.20.20.70">
    <property type="entry name" value="Aldolase class I"/>
    <property type="match status" value="1"/>
</dbReference>
<dbReference type="PANTHER" id="PTHR10578:SF107">
    <property type="entry name" value="2-HYDROXYACID OXIDASE 1"/>
    <property type="match status" value="1"/>
</dbReference>
<protein>
    <submittedName>
        <fullName evidence="7">Unannotated protein</fullName>
    </submittedName>
</protein>
<name>A0A6J6N5F6_9ZZZZ</name>
<evidence type="ECO:0000256" key="5">
    <source>
        <dbReference type="ARBA" id="ARBA00024042"/>
    </source>
</evidence>
<dbReference type="InterPro" id="IPR012133">
    <property type="entry name" value="Alpha-hydoxy_acid_DH_FMN"/>
</dbReference>
<keyword evidence="2" id="KW-0285">Flavoprotein</keyword>
<dbReference type="InterPro" id="IPR000262">
    <property type="entry name" value="FMN-dep_DH"/>
</dbReference>
<evidence type="ECO:0000256" key="3">
    <source>
        <dbReference type="ARBA" id="ARBA00022643"/>
    </source>
</evidence>
<comment type="cofactor">
    <cofactor evidence="1">
        <name>FMN</name>
        <dbReference type="ChEBI" id="CHEBI:58210"/>
    </cofactor>
</comment>
<organism evidence="7">
    <name type="scientific">freshwater metagenome</name>
    <dbReference type="NCBI Taxonomy" id="449393"/>
    <lineage>
        <taxon>unclassified sequences</taxon>
        <taxon>metagenomes</taxon>
        <taxon>ecological metagenomes</taxon>
    </lineage>
</organism>
<dbReference type="PANTHER" id="PTHR10578">
    <property type="entry name" value="S -2-HYDROXY-ACID OXIDASE-RELATED"/>
    <property type="match status" value="1"/>
</dbReference>
<evidence type="ECO:0000256" key="2">
    <source>
        <dbReference type="ARBA" id="ARBA00022630"/>
    </source>
</evidence>
<dbReference type="PIRSF" id="PIRSF000138">
    <property type="entry name" value="Al-hdrx_acd_dh"/>
    <property type="match status" value="1"/>
</dbReference>
<keyword evidence="3" id="KW-0288">FMN</keyword>
<dbReference type="SUPFAM" id="SSF51395">
    <property type="entry name" value="FMN-linked oxidoreductases"/>
    <property type="match status" value="1"/>
</dbReference>
<dbReference type="GO" id="GO:0010181">
    <property type="term" value="F:FMN binding"/>
    <property type="evidence" value="ECO:0007669"/>
    <property type="project" value="InterPro"/>
</dbReference>
<dbReference type="InterPro" id="IPR008259">
    <property type="entry name" value="FMN_hydac_DH_AS"/>
</dbReference>
<reference evidence="7" key="1">
    <citation type="submission" date="2020-05" db="EMBL/GenBank/DDBJ databases">
        <authorList>
            <person name="Chiriac C."/>
            <person name="Salcher M."/>
            <person name="Ghai R."/>
            <person name="Kavagutti S V."/>
        </authorList>
    </citation>
    <scope>NUCLEOTIDE SEQUENCE</scope>
</reference>
<accession>A0A6J6N5F6</accession>
<dbReference type="PROSITE" id="PS51349">
    <property type="entry name" value="FMN_HYDROXY_ACID_DH_2"/>
    <property type="match status" value="1"/>
</dbReference>
<dbReference type="GO" id="GO:0016614">
    <property type="term" value="F:oxidoreductase activity, acting on CH-OH group of donors"/>
    <property type="evidence" value="ECO:0007669"/>
    <property type="project" value="UniProtKB-ARBA"/>
</dbReference>
<dbReference type="AlphaFoldDB" id="A0A6J6N5F6"/>